<dbReference type="RefSeq" id="WP_275595808.1">
    <property type="nucleotide sequence ID" value="NZ_CP102381.1"/>
</dbReference>
<dbReference type="Gene3D" id="1.20.120.30">
    <property type="entry name" value="Aspartate receptor, ligand-binding domain"/>
    <property type="match status" value="1"/>
</dbReference>
<evidence type="ECO:0000313" key="1">
    <source>
        <dbReference type="EMBL" id="WEJ63551.1"/>
    </source>
</evidence>
<organism evidence="1 2">
    <name type="scientific">Thiomicrorhabdus lithotrophica</name>
    <dbReference type="NCBI Taxonomy" id="2949997"/>
    <lineage>
        <taxon>Bacteria</taxon>
        <taxon>Pseudomonadati</taxon>
        <taxon>Pseudomonadota</taxon>
        <taxon>Gammaproteobacteria</taxon>
        <taxon>Thiotrichales</taxon>
        <taxon>Piscirickettsiaceae</taxon>
        <taxon>Thiomicrorhabdus</taxon>
    </lineage>
</organism>
<proteinExistence type="predicted"/>
<evidence type="ECO:0000313" key="2">
    <source>
        <dbReference type="Proteomes" id="UP001222275"/>
    </source>
</evidence>
<accession>A0ABY8CC33</accession>
<dbReference type="EMBL" id="CP102381">
    <property type="protein sequence ID" value="WEJ63551.1"/>
    <property type="molecule type" value="Genomic_DNA"/>
</dbReference>
<evidence type="ECO:0008006" key="3">
    <source>
        <dbReference type="Google" id="ProtNLM"/>
    </source>
</evidence>
<keyword evidence="2" id="KW-1185">Reference proteome</keyword>
<protein>
    <recommendedName>
        <fullName evidence="3">Chemoreceptor zinc-binding domain-containing protein</fullName>
    </recommendedName>
</protein>
<gene>
    <name evidence="1" type="ORF">NR989_04670</name>
</gene>
<sequence length="146" mass="17048">MSKKEALAQLRTAKSSHIQWRSDVQGYLLGLHVDTRKLPIIHTDSHFGNWYYTQGQKLSNLPSYKEINLNLEEVFIKYRELYKFLHSTPKKAGLFTSQAKMDSQRQEQKQKLMDNVLHSSQALIATTTKLENELMKMSDDEFDKLI</sequence>
<dbReference type="Proteomes" id="UP001222275">
    <property type="component" value="Chromosome"/>
</dbReference>
<name>A0ABY8CC33_9GAMM</name>
<reference evidence="1 2" key="1">
    <citation type="submission" date="2022-06" db="EMBL/GenBank/DDBJ databases">
        <title>Thiomicrohabdus sp. nov, an obligately chemolithoautotrophic, sulfur-oxidizing bacterium isolated from beach of Guanyin Mountain. Amoy.</title>
        <authorList>
            <person name="Zhu H."/>
        </authorList>
    </citation>
    <scope>NUCLEOTIDE SEQUENCE [LARGE SCALE GENOMIC DNA]</scope>
    <source>
        <strain evidence="1 2">XGS-01</strain>
    </source>
</reference>